<comment type="caution">
    <text evidence="2">The sequence shown here is derived from an EMBL/GenBank/DDBJ whole genome shotgun (WGS) entry which is preliminary data.</text>
</comment>
<organism evidence="2 4">
    <name type="scientific">Araneus ventricosus</name>
    <name type="common">Orbweaver spider</name>
    <name type="synonym">Epeira ventricosa</name>
    <dbReference type="NCBI Taxonomy" id="182803"/>
    <lineage>
        <taxon>Eukaryota</taxon>
        <taxon>Metazoa</taxon>
        <taxon>Ecdysozoa</taxon>
        <taxon>Arthropoda</taxon>
        <taxon>Chelicerata</taxon>
        <taxon>Arachnida</taxon>
        <taxon>Araneae</taxon>
        <taxon>Araneomorphae</taxon>
        <taxon>Entelegynae</taxon>
        <taxon>Araneoidea</taxon>
        <taxon>Araneidae</taxon>
        <taxon>Araneus</taxon>
    </lineage>
</organism>
<gene>
    <name evidence="2" type="ORF">AVEN_131241_1</name>
    <name evidence="3" type="ORF">AVEN_219541_1</name>
</gene>
<accession>A0A4Y2PW85</accession>
<reference evidence="2 4" key="1">
    <citation type="journal article" date="2019" name="Sci. Rep.">
        <title>Orb-weaving spider Araneus ventricosus genome elucidates the spidroin gene catalogue.</title>
        <authorList>
            <person name="Kono N."/>
            <person name="Nakamura H."/>
            <person name="Ohtoshi R."/>
            <person name="Moran D.A.P."/>
            <person name="Shinohara A."/>
            <person name="Yoshida Y."/>
            <person name="Fujiwara M."/>
            <person name="Mori M."/>
            <person name="Tomita M."/>
            <person name="Arakawa K."/>
        </authorList>
    </citation>
    <scope>NUCLEOTIDE SEQUENCE [LARGE SCALE GENOMIC DNA]</scope>
</reference>
<protein>
    <submittedName>
        <fullName evidence="2">Uncharacterized protein</fullName>
    </submittedName>
</protein>
<dbReference type="AlphaFoldDB" id="A0A4Y2PW85"/>
<dbReference type="Proteomes" id="UP000499080">
    <property type="component" value="Unassembled WGS sequence"/>
</dbReference>
<sequence>MRDQFRARQDRTEKGKEEMKNKIQGVQGMIKEIKDNAQRKIEEVESNVQRKITLLENNVQGKISILEKRIMDLEIRPNNFLECPDVMYARPTVKTLKFYGQTPWTV</sequence>
<proteinExistence type="predicted"/>
<evidence type="ECO:0000256" key="1">
    <source>
        <dbReference type="SAM" id="Coils"/>
    </source>
</evidence>
<name>A0A4Y2PW85_ARAVE</name>
<feature type="coiled-coil region" evidence="1">
    <location>
        <begin position="16"/>
        <end position="54"/>
    </location>
</feature>
<keyword evidence="4" id="KW-1185">Reference proteome</keyword>
<dbReference type="EMBL" id="BGPR01012158">
    <property type="protein sequence ID" value="GBN54841.1"/>
    <property type="molecule type" value="Genomic_DNA"/>
</dbReference>
<dbReference type="EMBL" id="BGPR01012157">
    <property type="protein sequence ID" value="GBN54840.1"/>
    <property type="molecule type" value="Genomic_DNA"/>
</dbReference>
<keyword evidence="1" id="KW-0175">Coiled coil</keyword>
<evidence type="ECO:0000313" key="3">
    <source>
        <dbReference type="EMBL" id="GBN54841.1"/>
    </source>
</evidence>
<evidence type="ECO:0000313" key="4">
    <source>
        <dbReference type="Proteomes" id="UP000499080"/>
    </source>
</evidence>
<evidence type="ECO:0000313" key="2">
    <source>
        <dbReference type="EMBL" id="GBN54840.1"/>
    </source>
</evidence>